<dbReference type="Proteomes" id="UP000664073">
    <property type="component" value="Unassembled WGS sequence"/>
</dbReference>
<protein>
    <submittedName>
        <fullName evidence="1">Uncharacterized protein</fullName>
    </submittedName>
</protein>
<keyword evidence="2" id="KW-1185">Reference proteome</keyword>
<name>A0A939KS24_9PROT</name>
<accession>A0A939KS24</accession>
<evidence type="ECO:0000313" key="1">
    <source>
        <dbReference type="EMBL" id="MBO1326741.1"/>
    </source>
</evidence>
<gene>
    <name evidence="1" type="ORF">J2D77_16480</name>
</gene>
<dbReference type="RefSeq" id="WP_207847573.1">
    <property type="nucleotide sequence ID" value="NZ_JAFVMH010000017.1"/>
</dbReference>
<dbReference type="EMBL" id="JAFVMH010000017">
    <property type="protein sequence ID" value="MBO1326741.1"/>
    <property type="molecule type" value="Genomic_DNA"/>
</dbReference>
<dbReference type="AlphaFoldDB" id="A0A939KS24"/>
<evidence type="ECO:0000313" key="2">
    <source>
        <dbReference type="Proteomes" id="UP000664073"/>
    </source>
</evidence>
<sequence length="216" mass="24083">MTAHDDSAPEAPSLVTSVRRFPTERAAERTVEAVLALAPTYETVEATLRECGLRGPRRASALQREAAREMRREVREYGDIPDESAAELETFLRDGLQAAVDHAMSLLPRARDMVFQMERISAQTSVEERLSNPEFRARRLEAGRLLDEAWQVSQCIAGGWSVALRMLEACRARDTAREVSKPDGSDVSEMRARKEVLASEKVVLLSAWKNATTSKP</sequence>
<reference evidence="1" key="1">
    <citation type="submission" date="2021-03" db="EMBL/GenBank/DDBJ databases">
        <title>The complete genome sequence of Acetobacter sp. TBRC 12339.</title>
        <authorList>
            <person name="Charoenyingcharoen P."/>
            <person name="Yukphan P."/>
        </authorList>
    </citation>
    <scope>NUCLEOTIDE SEQUENCE</scope>
    <source>
        <strain evidence="1">TBRC 12339</strain>
    </source>
</reference>
<comment type="caution">
    <text evidence="1">The sequence shown here is derived from an EMBL/GenBank/DDBJ whole genome shotgun (WGS) entry which is preliminary data.</text>
</comment>
<organism evidence="1 2">
    <name type="scientific">Acetobacter garciniae</name>
    <dbReference type="NCBI Taxonomy" id="2817435"/>
    <lineage>
        <taxon>Bacteria</taxon>
        <taxon>Pseudomonadati</taxon>
        <taxon>Pseudomonadota</taxon>
        <taxon>Alphaproteobacteria</taxon>
        <taxon>Acetobacterales</taxon>
        <taxon>Acetobacteraceae</taxon>
        <taxon>Acetobacter</taxon>
    </lineage>
</organism>
<proteinExistence type="predicted"/>